<reference evidence="1 2" key="1">
    <citation type="submission" date="2017-09" db="EMBL/GenBank/DDBJ databases">
        <authorList>
            <person name="Ehlers B."/>
            <person name="Leendertz F.H."/>
        </authorList>
    </citation>
    <scope>NUCLEOTIDE SEQUENCE [LARGE SCALE GENOMIC DNA]</scope>
    <source>
        <strain evidence="1 2">CGMCC 4.6857</strain>
    </source>
</reference>
<dbReference type="RefSeq" id="WP_097326524.1">
    <property type="nucleotide sequence ID" value="NZ_OBDY01000023.1"/>
</dbReference>
<gene>
    <name evidence="1" type="ORF">SAMN05421748_12330</name>
</gene>
<protein>
    <submittedName>
        <fullName evidence="1">Uncharacterized protein</fullName>
    </submittedName>
</protein>
<dbReference type="OrthoDB" id="3348013at2"/>
<sequence length="311" mass="33491">MTSRWRTVWATGESDERIVRLGMAGPDVVVSADHGGAIEARWAGDGSPVAAPTYTGITGILALAAWRHGESVRVATGAGSRHVSHRWLQRWDLVARKEIPPAIDMNVMGVKHVDPAIVHGEQVLVVVSQGVLGIRRTDDGSVIDEVTKHRSTSRVVIGSTGRGPVAVTSSHAEHPQLFWLEDLTEAVRLPHAEGEFIAAMEGDRLVCGSYAEPWNAWQTTWAGDLSGRRLGPPVTGEVITAVAVAAWPAVYIARADRTVSLVDLESGRELAPALRLPKRARSLVVVDGRDVIAGFGLEVARFEPPAWKDEA</sequence>
<dbReference type="EMBL" id="OBDY01000023">
    <property type="protein sequence ID" value="SNY61848.1"/>
    <property type="molecule type" value="Genomic_DNA"/>
</dbReference>
<dbReference type="Proteomes" id="UP000219612">
    <property type="component" value="Unassembled WGS sequence"/>
</dbReference>
<name>A0A285JNL2_9ACTN</name>
<accession>A0A285JNL2</accession>
<evidence type="ECO:0000313" key="1">
    <source>
        <dbReference type="EMBL" id="SNY61848.1"/>
    </source>
</evidence>
<keyword evidence="2" id="KW-1185">Reference proteome</keyword>
<organism evidence="1 2">
    <name type="scientific">Paractinoplanes atraurantiacus</name>
    <dbReference type="NCBI Taxonomy" id="1036182"/>
    <lineage>
        <taxon>Bacteria</taxon>
        <taxon>Bacillati</taxon>
        <taxon>Actinomycetota</taxon>
        <taxon>Actinomycetes</taxon>
        <taxon>Micromonosporales</taxon>
        <taxon>Micromonosporaceae</taxon>
        <taxon>Paractinoplanes</taxon>
    </lineage>
</organism>
<proteinExistence type="predicted"/>
<evidence type="ECO:0000313" key="2">
    <source>
        <dbReference type="Proteomes" id="UP000219612"/>
    </source>
</evidence>
<dbReference type="AlphaFoldDB" id="A0A285JNL2"/>